<dbReference type="InterPro" id="IPR036259">
    <property type="entry name" value="MFS_trans_sf"/>
</dbReference>
<keyword evidence="1" id="KW-1133">Transmembrane helix</keyword>
<feature type="non-terminal residue" evidence="3">
    <location>
        <position position="120"/>
    </location>
</feature>
<keyword evidence="1" id="KW-0472">Membrane</keyword>
<evidence type="ECO:0000313" key="3">
    <source>
        <dbReference type="EMBL" id="SVB63595.1"/>
    </source>
</evidence>
<feature type="domain" description="Major facilitator superfamily (MFS) profile" evidence="2">
    <location>
        <begin position="1"/>
        <end position="120"/>
    </location>
</feature>
<dbReference type="InterPro" id="IPR011701">
    <property type="entry name" value="MFS"/>
</dbReference>
<feature type="transmembrane region" description="Helical" evidence="1">
    <location>
        <begin position="80"/>
        <end position="98"/>
    </location>
</feature>
<name>A0A382FLU9_9ZZZZ</name>
<evidence type="ECO:0000259" key="2">
    <source>
        <dbReference type="PROSITE" id="PS50850"/>
    </source>
</evidence>
<keyword evidence="1" id="KW-0812">Transmembrane</keyword>
<reference evidence="3" key="1">
    <citation type="submission" date="2018-05" db="EMBL/GenBank/DDBJ databases">
        <authorList>
            <person name="Lanie J.A."/>
            <person name="Ng W.-L."/>
            <person name="Kazmierczak K.M."/>
            <person name="Andrzejewski T.M."/>
            <person name="Davidsen T.M."/>
            <person name="Wayne K.J."/>
            <person name="Tettelin H."/>
            <person name="Glass J.I."/>
            <person name="Rusch D."/>
            <person name="Podicherti R."/>
            <person name="Tsui H.-C.T."/>
            <person name="Winkler M.E."/>
        </authorList>
    </citation>
    <scope>NUCLEOTIDE SEQUENCE</scope>
</reference>
<dbReference type="AlphaFoldDB" id="A0A382FLU9"/>
<dbReference type="GO" id="GO:0022857">
    <property type="term" value="F:transmembrane transporter activity"/>
    <property type="evidence" value="ECO:0007669"/>
    <property type="project" value="InterPro"/>
</dbReference>
<dbReference type="Gene3D" id="1.20.1250.20">
    <property type="entry name" value="MFS general substrate transporter like domains"/>
    <property type="match status" value="1"/>
</dbReference>
<dbReference type="SUPFAM" id="SSF103473">
    <property type="entry name" value="MFS general substrate transporter"/>
    <property type="match status" value="1"/>
</dbReference>
<evidence type="ECO:0000256" key="1">
    <source>
        <dbReference type="SAM" id="Phobius"/>
    </source>
</evidence>
<protein>
    <recommendedName>
        <fullName evidence="2">Major facilitator superfamily (MFS) profile domain-containing protein</fullName>
    </recommendedName>
</protein>
<dbReference type="InterPro" id="IPR020846">
    <property type="entry name" value="MFS_dom"/>
</dbReference>
<gene>
    <name evidence="3" type="ORF">METZ01_LOCUS216449</name>
</gene>
<dbReference type="EMBL" id="UINC01050529">
    <property type="protein sequence ID" value="SVB63595.1"/>
    <property type="molecule type" value="Genomic_DNA"/>
</dbReference>
<sequence length="120" mass="13016">MNDFSEFRRGFKPLFGALVGAGCGITSIMFYTHGTFVVAISENTEWSRGEVQFAFTIMSLMALFTAPSIGWMVDRFGPRSVALVSLVGFFIGCLTLSLTGTNLIYYYTGWAVLAVLGAGT</sequence>
<proteinExistence type="predicted"/>
<feature type="transmembrane region" description="Helical" evidence="1">
    <location>
        <begin position="12"/>
        <end position="31"/>
    </location>
</feature>
<feature type="transmembrane region" description="Helical" evidence="1">
    <location>
        <begin position="51"/>
        <end position="73"/>
    </location>
</feature>
<dbReference type="Pfam" id="PF07690">
    <property type="entry name" value="MFS_1"/>
    <property type="match status" value="1"/>
</dbReference>
<dbReference type="PROSITE" id="PS50850">
    <property type="entry name" value="MFS"/>
    <property type="match status" value="1"/>
</dbReference>
<accession>A0A382FLU9</accession>
<organism evidence="3">
    <name type="scientific">marine metagenome</name>
    <dbReference type="NCBI Taxonomy" id="408172"/>
    <lineage>
        <taxon>unclassified sequences</taxon>
        <taxon>metagenomes</taxon>
        <taxon>ecological metagenomes</taxon>
    </lineage>
</organism>